<comment type="caution">
    <text evidence="1">The sequence shown here is derived from an EMBL/GenBank/DDBJ whole genome shotgun (WGS) entry which is preliminary data.</text>
</comment>
<name>A0AAE1EM96_PETCI</name>
<accession>A0AAE1EM96</accession>
<evidence type="ECO:0000313" key="1">
    <source>
        <dbReference type="EMBL" id="KAK3856963.1"/>
    </source>
</evidence>
<dbReference type="EMBL" id="JAWQEG010005739">
    <property type="protein sequence ID" value="KAK3856963.1"/>
    <property type="molecule type" value="Genomic_DNA"/>
</dbReference>
<proteinExistence type="predicted"/>
<dbReference type="Proteomes" id="UP001286313">
    <property type="component" value="Unassembled WGS sequence"/>
</dbReference>
<gene>
    <name evidence="1" type="ORF">Pcinc_036767</name>
</gene>
<reference evidence="1" key="1">
    <citation type="submission" date="2023-10" db="EMBL/GenBank/DDBJ databases">
        <title>Genome assemblies of two species of porcelain crab, Petrolisthes cinctipes and Petrolisthes manimaculis (Anomura: Porcellanidae).</title>
        <authorList>
            <person name="Angst P."/>
        </authorList>
    </citation>
    <scope>NUCLEOTIDE SEQUENCE</scope>
    <source>
        <strain evidence="1">PB745_01</strain>
        <tissue evidence="1">Gill</tissue>
    </source>
</reference>
<organism evidence="1 2">
    <name type="scientific">Petrolisthes cinctipes</name>
    <name type="common">Flat porcelain crab</name>
    <dbReference type="NCBI Taxonomy" id="88211"/>
    <lineage>
        <taxon>Eukaryota</taxon>
        <taxon>Metazoa</taxon>
        <taxon>Ecdysozoa</taxon>
        <taxon>Arthropoda</taxon>
        <taxon>Crustacea</taxon>
        <taxon>Multicrustacea</taxon>
        <taxon>Malacostraca</taxon>
        <taxon>Eumalacostraca</taxon>
        <taxon>Eucarida</taxon>
        <taxon>Decapoda</taxon>
        <taxon>Pleocyemata</taxon>
        <taxon>Anomura</taxon>
        <taxon>Galatheoidea</taxon>
        <taxon>Porcellanidae</taxon>
        <taxon>Petrolisthes</taxon>
    </lineage>
</organism>
<evidence type="ECO:0000313" key="2">
    <source>
        <dbReference type="Proteomes" id="UP001286313"/>
    </source>
</evidence>
<sequence length="126" mass="14052">MYVKWGILGAGKWQVCNTDSSNTYRHLLQNPGRKKTCCHHLSTNNISGVRVVSNIMAAIDEGKLWYVDLNAAVLGSRHHLHFWDILQISAFQEIGYWSTLGIEETRLQNTSAHTALGLDSNKEAAG</sequence>
<dbReference type="AlphaFoldDB" id="A0AAE1EM96"/>
<protein>
    <submittedName>
        <fullName evidence="1">Uncharacterized protein</fullName>
    </submittedName>
</protein>
<keyword evidence="2" id="KW-1185">Reference proteome</keyword>